<comment type="caution">
    <text evidence="16">The sequence shown here is derived from an EMBL/GenBank/DDBJ whole genome shotgun (WGS) entry which is preliminary data.</text>
</comment>
<dbReference type="InterPro" id="IPR051922">
    <property type="entry name" value="Bact_Sporulation_Assoc"/>
</dbReference>
<name>A0A0M0GK20_SPOGL</name>
<keyword evidence="3 9" id="KW-0645">Protease</keyword>
<feature type="signal peptide" evidence="11">
    <location>
        <begin position="1"/>
        <end position="21"/>
    </location>
</feature>
<dbReference type="EMBL" id="LGUF01000007">
    <property type="protein sequence ID" value="KON90199.1"/>
    <property type="molecule type" value="Genomic_DNA"/>
</dbReference>
<feature type="active site" description="Charge relay system" evidence="8 9">
    <location>
        <position position="264"/>
    </location>
</feature>
<evidence type="ECO:0000256" key="1">
    <source>
        <dbReference type="ARBA" id="ARBA00011073"/>
    </source>
</evidence>
<evidence type="ECO:0000313" key="17">
    <source>
        <dbReference type="Proteomes" id="UP000037109"/>
    </source>
</evidence>
<dbReference type="PROSITE" id="PS00137">
    <property type="entry name" value="SUBTILASE_HIS"/>
    <property type="match status" value="1"/>
</dbReference>
<dbReference type="Pfam" id="PF00082">
    <property type="entry name" value="Peptidase_S8"/>
    <property type="match status" value="1"/>
</dbReference>
<evidence type="ECO:0000256" key="5">
    <source>
        <dbReference type="ARBA" id="ARBA00022737"/>
    </source>
</evidence>
<dbReference type="Gene3D" id="3.50.30.30">
    <property type="match status" value="1"/>
</dbReference>
<dbReference type="CDD" id="cd07475">
    <property type="entry name" value="Peptidases_S8_C5a_Peptidase"/>
    <property type="match status" value="1"/>
</dbReference>
<dbReference type="InterPro" id="IPR015500">
    <property type="entry name" value="Peptidase_S8_subtilisin-rel"/>
</dbReference>
<evidence type="ECO:0000259" key="14">
    <source>
        <dbReference type="Pfam" id="PF05922"/>
    </source>
</evidence>
<dbReference type="Gene3D" id="3.40.50.200">
    <property type="entry name" value="Peptidase S8/S53 domain"/>
    <property type="match status" value="1"/>
</dbReference>
<feature type="domain" description="Inhibitor I9" evidence="14">
    <location>
        <begin position="68"/>
        <end position="155"/>
    </location>
</feature>
<feature type="active site" description="Charge relay system" evidence="8 9">
    <location>
        <position position="596"/>
    </location>
</feature>
<feature type="active site" description="Charge relay system" evidence="8 9">
    <location>
        <position position="198"/>
    </location>
</feature>
<dbReference type="PROSITE" id="PS51892">
    <property type="entry name" value="SUBTILASE"/>
    <property type="match status" value="1"/>
</dbReference>
<dbReference type="Proteomes" id="UP000037109">
    <property type="component" value="Unassembled WGS sequence"/>
</dbReference>
<dbReference type="SUPFAM" id="SSF52025">
    <property type="entry name" value="PA domain"/>
    <property type="match status" value="1"/>
</dbReference>
<feature type="domain" description="PA" evidence="13">
    <location>
        <begin position="450"/>
        <end position="528"/>
    </location>
</feature>
<dbReference type="GO" id="GO:0016020">
    <property type="term" value="C:membrane"/>
    <property type="evidence" value="ECO:0007669"/>
    <property type="project" value="InterPro"/>
</dbReference>
<keyword evidence="17" id="KW-1185">Reference proteome</keyword>
<dbReference type="PATRIC" id="fig|1459.3.peg.1064"/>
<dbReference type="InterPro" id="IPR023828">
    <property type="entry name" value="Peptidase_S8_Ser-AS"/>
</dbReference>
<sequence>MASYALTSALVLSSFSYTASATTKSSNDFYDQKISQIKELKAESLKKTELKDKTLKSELKASDKVRVIVELDGKTPLETATDEGKLYKELSESTKKSLNSKVLKQQSSVKSAIKSKGVKFEYLKNFSTAFNGFSGEVKYGEVAKIEGLSGVKAVYLANAYNRPEVETNMKTSHGFIQSAATWGDAGYKGEGMIVSVIDTGVDPSHKDFQNIDKTNADLEKGEVDALVKEDGLKGKYYSDKVPYGYNYYDSNDTILDLGPAASMHGMHVAGTVAANGDEKTGGIKGVAPEAQVLGMKVFSNDPNFPSTWSDVYLAAIDDSIKLGADVLNMSLGSTAAFYEEQGAEDIAITRAVENGIVCAVSAGNSAHLGSGWDAPYAKNPDIGVVGSPGLNPDTLQVAASGNVAYLYQHQATVGGKTFTGYGVDDWSSLAASGLELVSLSQANGVTEESGKACKVCGNPSDYEGVDVEGKIVVVKRGTLSFFDKTVNAAEAGAAGIIVYDSGAGTFYENQGGWDVPFMMISAGDGEELEKAIANGDATASVAQTSKKEDPVMGRMTDFTSWGVTPDLRLKPEITAPGGNIYSTVNDDKYTVMSGTSMAAPHVAGGSALVQQYLQEDDRFSDLDFEQRTRLAKVLLVNTAKTIDDVHGQPFSPRRQGAGMMQTFSAVSSPAILTDQLTGEAKVELFDFKETKFELPLAVTNISDSEEVTYNVKTRVLADTIQQVEGEEDRNALIAGDLTGVEVDGPETVTVAPGETVEFTVTVDLSKAKLPGLDKDGKPVSLNLKEDIFVEGFVHLEDAKKDSANPTLTVPYLGFYGEWDRPEIFDGFKTQGENRFYDAFPTGTDMLVENGDYFADVLKVDGKDVYAFSPNGDGNLDDINALPAMLRNAKELQTNILDKDGKQVARVNLESNVRKNWFDSGDTDPYDFNPERAWDGKAKGETVEDGLYYYELKGKVHYDGAEWQTKKVPVYVDNTAPKLEAKYDAETKTLSWEASDAGVGIGAYAVFVNGVKVADAAADKTSVVLDSIPEKAVVEVAAVDKVYNVSFDEVAVGDSALPIIDVSTDELVPFGQYNTRSITFSGLVHEDIALKSLTVNGKDVSFKQNDKGEYEFTATVTFEQDGKYDVQIVATDVSGKEFSFARKIMIDTTSPVLNNDAPRFVDKEVEEVTFNVDIEDNFNAFTLLLDGEKVFVQQMEELAEPDTATAEVTVPVKEGDNSYTLTLVDGAGNETEQEVSIYRNEDAERVNRISGADRYVTAVEISKKGWTEADTVVLARGDEYADALAGVPLAKKNNAPLLLTSPNQLSDATKAEIKRLGAKNVIILGGKGAVSAEVAKTLENSGLKVKRLSGKDRFATAAAIAYEVAPNGADEVVVVRGKDFPDALSAAAYAASNGMPILLTEMYSLPSTTSATIKDLGATKSLVIGGTGVVSFSVASELPNPYRIGGKTRYETSLNVAKHFDNGAYEYYVATGKKFADALAGAALAAKNDTGILLTDSNLPAETEAFLAEESVEKVTVLGGKGAVSETVFTKLKNLFK</sequence>
<dbReference type="PANTHER" id="PTHR30032:SF8">
    <property type="entry name" value="GERMINATION-SPECIFIC N-ACETYLMURAMOYL-L-ALANINE AMIDASE"/>
    <property type="match status" value="1"/>
</dbReference>
<gene>
    <name evidence="16" type="ORF">AF332_05100</name>
</gene>
<evidence type="ECO:0000256" key="3">
    <source>
        <dbReference type="ARBA" id="ARBA00022670"/>
    </source>
</evidence>
<evidence type="ECO:0000256" key="11">
    <source>
        <dbReference type="SAM" id="SignalP"/>
    </source>
</evidence>
<dbReference type="PROSITE" id="PS00138">
    <property type="entry name" value="SUBTILASE_SER"/>
    <property type="match status" value="1"/>
</dbReference>
<dbReference type="InterPro" id="IPR003137">
    <property type="entry name" value="PA_domain"/>
</dbReference>
<evidence type="ECO:0000259" key="15">
    <source>
        <dbReference type="Pfam" id="PF06280"/>
    </source>
</evidence>
<evidence type="ECO:0008006" key="18">
    <source>
        <dbReference type="Google" id="ProtNLM"/>
    </source>
</evidence>
<comment type="similarity">
    <text evidence="1 9 10">Belongs to the peptidase S8 family.</text>
</comment>
<accession>A0A0M0GK20</accession>
<keyword evidence="5" id="KW-0677">Repeat</keyword>
<protein>
    <recommendedName>
        <fullName evidence="18">Lactocepin</fullName>
    </recommendedName>
</protein>
<evidence type="ECO:0000256" key="8">
    <source>
        <dbReference type="PIRSR" id="PIRSR615500-1"/>
    </source>
</evidence>
<dbReference type="InterPro" id="IPR000209">
    <property type="entry name" value="Peptidase_S8/S53_dom"/>
</dbReference>
<dbReference type="SUPFAM" id="SSF52743">
    <property type="entry name" value="Subtilisin-like"/>
    <property type="match status" value="1"/>
</dbReference>
<keyword evidence="6 9" id="KW-0378">Hydrolase</keyword>
<dbReference type="Pfam" id="PF05922">
    <property type="entry name" value="Inhibitor_I9"/>
    <property type="match status" value="1"/>
</dbReference>
<evidence type="ECO:0000256" key="2">
    <source>
        <dbReference type="ARBA" id="ARBA00022525"/>
    </source>
</evidence>
<dbReference type="GO" id="GO:0004252">
    <property type="term" value="F:serine-type endopeptidase activity"/>
    <property type="evidence" value="ECO:0007669"/>
    <property type="project" value="UniProtKB-UniRule"/>
</dbReference>
<keyword evidence="2" id="KW-0964">Secreted</keyword>
<dbReference type="InterPro" id="IPR034216">
    <property type="entry name" value="C5a_Peptidase"/>
</dbReference>
<feature type="domain" description="Peptidase S8/S53" evidence="12">
    <location>
        <begin position="189"/>
        <end position="658"/>
    </location>
</feature>
<dbReference type="InterPro" id="IPR036852">
    <property type="entry name" value="Peptidase_S8/S53_dom_sf"/>
</dbReference>
<dbReference type="Gene3D" id="3.40.50.12090">
    <property type="match status" value="2"/>
</dbReference>
<dbReference type="InterPro" id="IPR023827">
    <property type="entry name" value="Peptidase_S8_Asp-AS"/>
</dbReference>
<dbReference type="Pfam" id="PF06280">
    <property type="entry name" value="fn3_5"/>
    <property type="match status" value="1"/>
</dbReference>
<dbReference type="InterPro" id="IPR007253">
    <property type="entry name" value="Cell_wall-bd_2"/>
</dbReference>
<feature type="domain" description="C5a peptidase/Subtilisin-like protease SBT2-like Fn3-like" evidence="15">
    <location>
        <begin position="682"/>
        <end position="812"/>
    </location>
</feature>
<dbReference type="PROSITE" id="PS00136">
    <property type="entry name" value="SUBTILASE_ASP"/>
    <property type="match status" value="1"/>
</dbReference>
<dbReference type="PRINTS" id="PR00723">
    <property type="entry name" value="SUBTILISIN"/>
</dbReference>
<evidence type="ECO:0000256" key="6">
    <source>
        <dbReference type="ARBA" id="ARBA00022801"/>
    </source>
</evidence>
<dbReference type="Gene3D" id="2.60.40.1710">
    <property type="entry name" value="Subtilisin-like superfamily"/>
    <property type="match status" value="1"/>
</dbReference>
<evidence type="ECO:0000259" key="13">
    <source>
        <dbReference type="Pfam" id="PF02225"/>
    </source>
</evidence>
<dbReference type="PANTHER" id="PTHR30032">
    <property type="entry name" value="N-ACETYLMURAMOYL-L-ALANINE AMIDASE-RELATED"/>
    <property type="match status" value="1"/>
</dbReference>
<evidence type="ECO:0000256" key="9">
    <source>
        <dbReference type="PROSITE-ProRule" id="PRU01240"/>
    </source>
</evidence>
<dbReference type="InterPro" id="IPR010435">
    <property type="entry name" value="C5a/SBT2-like_Fn3"/>
</dbReference>
<dbReference type="InterPro" id="IPR046450">
    <property type="entry name" value="PA_dom_sf"/>
</dbReference>
<dbReference type="STRING" id="1459.AF332_05100"/>
<dbReference type="Pfam" id="PF02225">
    <property type="entry name" value="PA"/>
    <property type="match status" value="1"/>
</dbReference>
<dbReference type="InterPro" id="IPR022398">
    <property type="entry name" value="Peptidase_S8_His-AS"/>
</dbReference>
<dbReference type="GO" id="GO:0006508">
    <property type="term" value="P:proteolysis"/>
    <property type="evidence" value="ECO:0007669"/>
    <property type="project" value="UniProtKB-KW"/>
</dbReference>
<evidence type="ECO:0000313" key="16">
    <source>
        <dbReference type="EMBL" id="KON90199.1"/>
    </source>
</evidence>
<dbReference type="InterPro" id="IPR010259">
    <property type="entry name" value="S8pro/Inhibitor_I9"/>
</dbReference>
<keyword evidence="7 9" id="KW-0720">Serine protease</keyword>
<evidence type="ECO:0000256" key="4">
    <source>
        <dbReference type="ARBA" id="ARBA00022729"/>
    </source>
</evidence>
<dbReference type="Pfam" id="PF04122">
    <property type="entry name" value="CW_binding_2"/>
    <property type="match status" value="3"/>
</dbReference>
<proteinExistence type="inferred from homology"/>
<evidence type="ECO:0000259" key="12">
    <source>
        <dbReference type="Pfam" id="PF00082"/>
    </source>
</evidence>
<reference evidence="17" key="1">
    <citation type="submission" date="2015-07" db="EMBL/GenBank/DDBJ databases">
        <title>Fjat-10036 dsm4.</title>
        <authorList>
            <person name="Liu B."/>
            <person name="Wang J."/>
            <person name="Zhu Y."/>
            <person name="Liu G."/>
            <person name="Chen Q."/>
            <person name="Chen Z."/>
            <person name="Lan J."/>
            <person name="Che J."/>
            <person name="Ge C."/>
            <person name="Shi H."/>
            <person name="Pan Z."/>
            <person name="Liu X."/>
        </authorList>
    </citation>
    <scope>NUCLEOTIDE SEQUENCE [LARGE SCALE GENOMIC DNA]</scope>
    <source>
        <strain evidence="17">DSM 4</strain>
    </source>
</reference>
<evidence type="ECO:0000256" key="10">
    <source>
        <dbReference type="RuleBase" id="RU003355"/>
    </source>
</evidence>
<keyword evidence="4 11" id="KW-0732">Signal</keyword>
<organism evidence="16 17">
    <name type="scientific">Sporosarcina globispora</name>
    <name type="common">Bacillus globisporus</name>
    <dbReference type="NCBI Taxonomy" id="1459"/>
    <lineage>
        <taxon>Bacteria</taxon>
        <taxon>Bacillati</taxon>
        <taxon>Bacillota</taxon>
        <taxon>Bacilli</taxon>
        <taxon>Bacillales</taxon>
        <taxon>Caryophanaceae</taxon>
        <taxon>Sporosarcina</taxon>
    </lineage>
</organism>
<feature type="chain" id="PRO_5005599572" description="Lactocepin" evidence="11">
    <location>
        <begin position="22"/>
        <end position="1536"/>
    </location>
</feature>
<evidence type="ECO:0000256" key="7">
    <source>
        <dbReference type="ARBA" id="ARBA00022825"/>
    </source>
</evidence>